<dbReference type="InterPro" id="IPR037035">
    <property type="entry name" value="GK-like_C_sf"/>
</dbReference>
<dbReference type="HOGENOM" id="CLU_032279_0_0_0"/>
<dbReference type="Gene3D" id="3.40.50.10180">
    <property type="entry name" value="Glycerate kinase, MOFRL-like N-terminal domain"/>
    <property type="match status" value="1"/>
</dbReference>
<dbReference type="Pfam" id="PF05161">
    <property type="entry name" value="MOFRL"/>
    <property type="match status" value="1"/>
</dbReference>
<keyword evidence="4" id="KW-1185">Reference proteome</keyword>
<gene>
    <name evidence="3" type="ordered locus">Plabr_3433</name>
</gene>
<dbReference type="PANTHER" id="PTHR12227">
    <property type="entry name" value="GLYCERATE KINASE"/>
    <property type="match status" value="1"/>
</dbReference>
<dbReference type="eggNOG" id="COG2379">
    <property type="taxonomic scope" value="Bacteria"/>
</dbReference>
<keyword evidence="3" id="KW-0418">Kinase</keyword>
<accession>F0SM75</accession>
<evidence type="ECO:0000259" key="1">
    <source>
        <dbReference type="Pfam" id="PF05161"/>
    </source>
</evidence>
<dbReference type="SUPFAM" id="SSF82544">
    <property type="entry name" value="GckA/TtuD-like"/>
    <property type="match status" value="1"/>
</dbReference>
<dbReference type="GO" id="GO:0005737">
    <property type="term" value="C:cytoplasm"/>
    <property type="evidence" value="ECO:0007669"/>
    <property type="project" value="TreeGrafter"/>
</dbReference>
<dbReference type="EC" id="2.7.1.31" evidence="3"/>
<protein>
    <submittedName>
        <fullName evidence="3">Glycerate kinase</fullName>
        <ecNumber evidence="3">2.7.1.31</ecNumber>
    </submittedName>
</protein>
<keyword evidence="3" id="KW-0808">Transferase</keyword>
<dbReference type="InterPro" id="IPR039760">
    <property type="entry name" value="MOFRL_protein"/>
</dbReference>
<dbReference type="InterPro" id="IPR007835">
    <property type="entry name" value="MOFRL"/>
</dbReference>
<dbReference type="STRING" id="756272.Plabr_3433"/>
<dbReference type="Gene3D" id="3.40.1480.10">
    <property type="entry name" value="MOFRL domain"/>
    <property type="match status" value="1"/>
</dbReference>
<name>F0SM75_RUBBR</name>
<dbReference type="AlphaFoldDB" id="F0SM75"/>
<dbReference type="InterPro" id="IPR038614">
    <property type="entry name" value="GK_N_sf"/>
</dbReference>
<dbReference type="RefSeq" id="WP_013629749.1">
    <property type="nucleotide sequence ID" value="NC_015174.1"/>
</dbReference>
<organism evidence="3 4">
    <name type="scientific">Rubinisphaera brasiliensis (strain ATCC 49424 / DSM 5305 / JCM 21570 / IAM 15109 / NBRC 103401 / IFAM 1448)</name>
    <name type="common">Planctomyces brasiliensis</name>
    <dbReference type="NCBI Taxonomy" id="756272"/>
    <lineage>
        <taxon>Bacteria</taxon>
        <taxon>Pseudomonadati</taxon>
        <taxon>Planctomycetota</taxon>
        <taxon>Planctomycetia</taxon>
        <taxon>Planctomycetales</taxon>
        <taxon>Planctomycetaceae</taxon>
        <taxon>Rubinisphaera</taxon>
    </lineage>
</organism>
<evidence type="ECO:0000259" key="2">
    <source>
        <dbReference type="Pfam" id="PF13660"/>
    </source>
</evidence>
<dbReference type="PANTHER" id="PTHR12227:SF0">
    <property type="entry name" value="GLYCERATE KINASE"/>
    <property type="match status" value="1"/>
</dbReference>
<dbReference type="EMBL" id="CP002546">
    <property type="protein sequence ID" value="ADY61030.1"/>
    <property type="molecule type" value="Genomic_DNA"/>
</dbReference>
<evidence type="ECO:0000313" key="4">
    <source>
        <dbReference type="Proteomes" id="UP000006860"/>
    </source>
</evidence>
<evidence type="ECO:0000313" key="3">
    <source>
        <dbReference type="EMBL" id="ADY61030.1"/>
    </source>
</evidence>
<dbReference type="InterPro" id="IPR025286">
    <property type="entry name" value="MOFRL_assoc_dom"/>
</dbReference>
<dbReference type="Proteomes" id="UP000006860">
    <property type="component" value="Chromosome"/>
</dbReference>
<feature type="domain" description="MOFRL-associated" evidence="2">
    <location>
        <begin position="13"/>
        <end position="244"/>
    </location>
</feature>
<feature type="domain" description="MOFRL" evidence="1">
    <location>
        <begin position="329"/>
        <end position="442"/>
    </location>
</feature>
<dbReference type="Pfam" id="PF13660">
    <property type="entry name" value="DUF4147"/>
    <property type="match status" value="1"/>
</dbReference>
<proteinExistence type="predicted"/>
<dbReference type="GO" id="GO:0008887">
    <property type="term" value="F:glycerate kinase activity"/>
    <property type="evidence" value="ECO:0007669"/>
    <property type="project" value="UniProtKB-EC"/>
</dbReference>
<reference evidence="4" key="1">
    <citation type="submission" date="2011-02" db="EMBL/GenBank/DDBJ databases">
        <title>The complete genome of Planctomyces brasiliensis DSM 5305.</title>
        <authorList>
            <person name="Lucas S."/>
            <person name="Copeland A."/>
            <person name="Lapidus A."/>
            <person name="Bruce D."/>
            <person name="Goodwin L."/>
            <person name="Pitluck S."/>
            <person name="Kyrpides N."/>
            <person name="Mavromatis K."/>
            <person name="Pagani I."/>
            <person name="Ivanova N."/>
            <person name="Ovchinnikova G."/>
            <person name="Lu M."/>
            <person name="Detter J.C."/>
            <person name="Han C."/>
            <person name="Land M."/>
            <person name="Hauser L."/>
            <person name="Markowitz V."/>
            <person name="Cheng J.-F."/>
            <person name="Hugenholtz P."/>
            <person name="Woyke T."/>
            <person name="Wu D."/>
            <person name="Tindall B."/>
            <person name="Pomrenke H.G."/>
            <person name="Brambilla E."/>
            <person name="Klenk H.-P."/>
            <person name="Eisen J.A."/>
        </authorList>
    </citation>
    <scope>NUCLEOTIDE SEQUENCE [LARGE SCALE GENOMIC DNA]</scope>
    <source>
        <strain evidence="4">ATCC 49424 / DSM 5305 / JCM 21570 / NBRC 103401 / IFAM 1448</strain>
    </source>
</reference>
<sequence>MMMKDNSGRRELASRIWKAGVEAVDSTRLVREAIEWTEQEQTIAGMPLPMETASRLIVVGAGKAGAGMARGVEEAIPPAWAATRLNGWVNVPADCLPDEPLKAITLHAARPAGLNEPTEAGVLGTEKILQLVQGASQDDVCLVLISGGGSALLPAPVTGVSLEQKADLTRQLARAGATIEELNAVRRSLSQVKGGGLLRACRAGRLITLIISDVVGDPLETIASGPTIPVHPAPGEAVSILEKLLGADVANQFAPFMKLPSAENEVRCEYRNILLGSNQTALNAAAKHAETAGWAVESLGDRCVGTATDFSVSLINRACQHVQNSSRPLCLLAGGETTVPMQPGIKPGKGGRNQEVALVAIRELEKLPEEVRSRITLLAGGTDGEDGPTDAAGGFADTAAMRSLKQNGVNLDAALVAHDSYPVLKSCGALWQTGPTHTNVMDLTVVLVDAAR</sequence>
<dbReference type="KEGG" id="pbs:Plabr_3433"/>